<feature type="domain" description="Glyoxalase-like" evidence="1">
    <location>
        <begin position="5"/>
        <end position="154"/>
    </location>
</feature>
<reference evidence="2 3" key="1">
    <citation type="submission" date="2019-01" db="EMBL/GenBank/DDBJ databases">
        <title>Nocardioides guangzhouensis sp. nov., an actinobacterium isolated from soil.</title>
        <authorList>
            <person name="Fu Y."/>
            <person name="Cai Y."/>
            <person name="Lin Z."/>
            <person name="Chen P."/>
        </authorList>
    </citation>
    <scope>NUCLEOTIDE SEQUENCE [LARGE SCALE GENOMIC DNA]</scope>
    <source>
        <strain evidence="2 3">130</strain>
    </source>
</reference>
<name>A0A4V1XZC1_9ACTN</name>
<dbReference type="Proteomes" id="UP000295198">
    <property type="component" value="Unassembled WGS sequence"/>
</dbReference>
<dbReference type="InterPro" id="IPR041581">
    <property type="entry name" value="Glyoxalase_6"/>
</dbReference>
<dbReference type="InterPro" id="IPR029068">
    <property type="entry name" value="Glyas_Bleomycin-R_OHBP_Dase"/>
</dbReference>
<accession>A0A4V1XZC1</accession>
<evidence type="ECO:0000313" key="2">
    <source>
        <dbReference type="EMBL" id="RYP86229.1"/>
    </source>
</evidence>
<dbReference type="PANTHER" id="PTHR35908">
    <property type="entry name" value="HYPOTHETICAL FUSION PROTEIN"/>
    <property type="match status" value="1"/>
</dbReference>
<keyword evidence="3" id="KW-1185">Reference proteome</keyword>
<dbReference type="AlphaFoldDB" id="A0A4V1XZC1"/>
<dbReference type="OrthoDB" id="3823476at2"/>
<dbReference type="PANTHER" id="PTHR35908:SF1">
    <property type="entry name" value="CONSERVED PROTEIN"/>
    <property type="match status" value="1"/>
</dbReference>
<dbReference type="EMBL" id="SDKM01000012">
    <property type="protein sequence ID" value="RYP86229.1"/>
    <property type="molecule type" value="Genomic_DNA"/>
</dbReference>
<proteinExistence type="predicted"/>
<dbReference type="RefSeq" id="WP_134716676.1">
    <property type="nucleotide sequence ID" value="NZ_SDKM01000012.1"/>
</dbReference>
<dbReference type="Pfam" id="PF18029">
    <property type="entry name" value="Glyoxalase_6"/>
    <property type="match status" value="1"/>
</dbReference>
<protein>
    <submittedName>
        <fullName evidence="2">VOC family protein</fullName>
    </submittedName>
</protein>
<dbReference type="Gene3D" id="3.10.180.10">
    <property type="entry name" value="2,3-Dihydroxybiphenyl 1,2-Dioxygenase, domain 1"/>
    <property type="match status" value="1"/>
</dbReference>
<comment type="caution">
    <text evidence="2">The sequence shown here is derived from an EMBL/GenBank/DDBJ whole genome shotgun (WGS) entry which is preliminary data.</text>
</comment>
<sequence>MVTWQLTIDCTNPTRLAHFWAAALGYEIQPPPEGFATMNDYYRSLGVADDELDQVGDGTDRIFDPAGEGPKIWFQAVPDTKSGKNRLHLDLYPTNRDRDLPLAERTRIVDARVAELEALGATVWRRWPEDFEEKLDEQFYFVTMRDPEGNEFCVA</sequence>
<dbReference type="SUPFAM" id="SSF54593">
    <property type="entry name" value="Glyoxalase/Bleomycin resistance protein/Dihydroxybiphenyl dioxygenase"/>
    <property type="match status" value="1"/>
</dbReference>
<organism evidence="2 3">
    <name type="scientific">Nocardioides guangzhouensis</name>
    <dbReference type="NCBI Taxonomy" id="2497878"/>
    <lineage>
        <taxon>Bacteria</taxon>
        <taxon>Bacillati</taxon>
        <taxon>Actinomycetota</taxon>
        <taxon>Actinomycetes</taxon>
        <taxon>Propionibacteriales</taxon>
        <taxon>Nocardioidaceae</taxon>
        <taxon>Nocardioides</taxon>
    </lineage>
</organism>
<gene>
    <name evidence="2" type="ORF">EKO23_09740</name>
</gene>
<evidence type="ECO:0000313" key="3">
    <source>
        <dbReference type="Proteomes" id="UP000295198"/>
    </source>
</evidence>
<evidence type="ECO:0000259" key="1">
    <source>
        <dbReference type="Pfam" id="PF18029"/>
    </source>
</evidence>